<reference evidence="2 3" key="1">
    <citation type="submission" date="2019-07" db="EMBL/GenBank/DDBJ databases">
        <title>Whole genome shotgun sequence of Pseudonocardia sulfidoxydans NBRC 16205.</title>
        <authorList>
            <person name="Hosoyama A."/>
            <person name="Uohara A."/>
            <person name="Ohji S."/>
            <person name="Ichikawa N."/>
        </authorList>
    </citation>
    <scope>NUCLEOTIDE SEQUENCE [LARGE SCALE GENOMIC DNA]</scope>
    <source>
        <strain evidence="2 3">NBRC 16205</strain>
    </source>
</reference>
<dbReference type="Proteomes" id="UP000321685">
    <property type="component" value="Unassembled WGS sequence"/>
</dbReference>
<protein>
    <submittedName>
        <fullName evidence="2">Uncharacterized protein</fullName>
    </submittedName>
</protein>
<evidence type="ECO:0000313" key="2">
    <source>
        <dbReference type="EMBL" id="GEL27141.1"/>
    </source>
</evidence>
<evidence type="ECO:0000313" key="3">
    <source>
        <dbReference type="Proteomes" id="UP000321685"/>
    </source>
</evidence>
<dbReference type="AlphaFoldDB" id="A0A511DQM1"/>
<proteinExistence type="predicted"/>
<keyword evidence="3" id="KW-1185">Reference proteome</keyword>
<accession>A0A511DQM1</accession>
<comment type="caution">
    <text evidence="2">The sequence shown here is derived from an EMBL/GenBank/DDBJ whole genome shotgun (WGS) entry which is preliminary data.</text>
</comment>
<gene>
    <name evidence="2" type="ORF">PSU4_60950</name>
</gene>
<sequence length="129" mass="14705">MGLRQVFQHLPEQWTAYLALHDQERRSMRIVRSALLHALIDPWLRCLAEQDAAALNRGWTVDCGRFGSRIYRDPRWDDVEQLRASHLCEDSDTSEHSTATTALNDPATSSRGRATPRDARVIGHQAVTR</sequence>
<feature type="region of interest" description="Disordered" evidence="1">
    <location>
        <begin position="87"/>
        <end position="129"/>
    </location>
</feature>
<dbReference type="EMBL" id="BJVJ01000159">
    <property type="protein sequence ID" value="GEL27141.1"/>
    <property type="molecule type" value="Genomic_DNA"/>
</dbReference>
<evidence type="ECO:0000256" key="1">
    <source>
        <dbReference type="SAM" id="MobiDB-lite"/>
    </source>
</evidence>
<feature type="compositionally biased region" description="Polar residues" evidence="1">
    <location>
        <begin position="96"/>
        <end position="112"/>
    </location>
</feature>
<organism evidence="2 3">
    <name type="scientific">Pseudonocardia sulfidoxydans NBRC 16205</name>
    <dbReference type="NCBI Taxonomy" id="1223511"/>
    <lineage>
        <taxon>Bacteria</taxon>
        <taxon>Bacillati</taxon>
        <taxon>Actinomycetota</taxon>
        <taxon>Actinomycetes</taxon>
        <taxon>Pseudonocardiales</taxon>
        <taxon>Pseudonocardiaceae</taxon>
        <taxon>Pseudonocardia</taxon>
    </lineage>
</organism>
<name>A0A511DQM1_9PSEU</name>